<dbReference type="GO" id="GO:0005509">
    <property type="term" value="F:calcium ion binding"/>
    <property type="evidence" value="ECO:0007669"/>
    <property type="project" value="InterPro"/>
</dbReference>
<protein>
    <recommendedName>
        <fullName evidence="2">EF-hand domain-containing protein</fullName>
    </recommendedName>
</protein>
<evidence type="ECO:0000313" key="3">
    <source>
        <dbReference type="EnsemblMetazoa" id="XP_038044172.1"/>
    </source>
</evidence>
<organism evidence="3 4">
    <name type="scientific">Patiria miniata</name>
    <name type="common">Bat star</name>
    <name type="synonym">Asterina miniata</name>
    <dbReference type="NCBI Taxonomy" id="46514"/>
    <lineage>
        <taxon>Eukaryota</taxon>
        <taxon>Metazoa</taxon>
        <taxon>Echinodermata</taxon>
        <taxon>Eleutherozoa</taxon>
        <taxon>Asterozoa</taxon>
        <taxon>Asteroidea</taxon>
        <taxon>Valvatacea</taxon>
        <taxon>Valvatida</taxon>
        <taxon>Asterinidae</taxon>
        <taxon>Patiria</taxon>
    </lineage>
</organism>
<dbReference type="InterPro" id="IPR011992">
    <property type="entry name" value="EF-hand-dom_pair"/>
</dbReference>
<accession>A0A913YXS9</accession>
<evidence type="ECO:0000259" key="2">
    <source>
        <dbReference type="Pfam" id="PF13499"/>
    </source>
</evidence>
<feature type="compositionally biased region" description="Gly residues" evidence="1">
    <location>
        <begin position="67"/>
        <end position="80"/>
    </location>
</feature>
<dbReference type="OrthoDB" id="10197476at2759"/>
<name>A0A913YXS9_PATMI</name>
<dbReference type="Pfam" id="PF13499">
    <property type="entry name" value="EF-hand_7"/>
    <property type="match status" value="1"/>
</dbReference>
<dbReference type="AlphaFoldDB" id="A0A913YXS9"/>
<dbReference type="EnsemblMetazoa" id="XM_038188244.1">
    <property type="protein sequence ID" value="XP_038044172.1"/>
    <property type="gene ID" value="LOC119718825"/>
</dbReference>
<sequence>MRQANHGHLDSTDHHRNHLEQTVNFKTLAYRSQYLDSTMARFVLSLLIAGLVASADGQWGGTQQDQQGGGTQQDQQGGGTQQANPIQDVIDTVNRGWEISPGVTVRPTFDPGSVSVGIEVRIEFKRSVSQPTKEGAFSLLDIDGNGALSVEEWHAHEGGVVNFTAFLKSVDTDGNEEISWAEFQTVNRVYTKN</sequence>
<evidence type="ECO:0000313" key="4">
    <source>
        <dbReference type="Proteomes" id="UP000887568"/>
    </source>
</evidence>
<dbReference type="Gene3D" id="1.10.238.10">
    <property type="entry name" value="EF-hand"/>
    <property type="match status" value="1"/>
</dbReference>
<dbReference type="RefSeq" id="XP_038044172.1">
    <property type="nucleotide sequence ID" value="XM_038188244.1"/>
</dbReference>
<reference evidence="3" key="1">
    <citation type="submission" date="2022-11" db="UniProtKB">
        <authorList>
            <consortium name="EnsemblMetazoa"/>
        </authorList>
    </citation>
    <scope>IDENTIFICATION</scope>
</reference>
<dbReference type="GeneID" id="119718825"/>
<dbReference type="Proteomes" id="UP000887568">
    <property type="component" value="Unplaced"/>
</dbReference>
<dbReference type="SUPFAM" id="SSF47473">
    <property type="entry name" value="EF-hand"/>
    <property type="match status" value="1"/>
</dbReference>
<feature type="domain" description="EF-hand" evidence="2">
    <location>
        <begin position="136"/>
        <end position="185"/>
    </location>
</feature>
<feature type="region of interest" description="Disordered" evidence="1">
    <location>
        <begin position="59"/>
        <end position="83"/>
    </location>
</feature>
<proteinExistence type="predicted"/>
<evidence type="ECO:0000256" key="1">
    <source>
        <dbReference type="SAM" id="MobiDB-lite"/>
    </source>
</evidence>
<dbReference type="InterPro" id="IPR002048">
    <property type="entry name" value="EF_hand_dom"/>
</dbReference>
<keyword evidence="4" id="KW-1185">Reference proteome</keyword>